<evidence type="ECO:0000313" key="2">
    <source>
        <dbReference type="EMBL" id="CAG8751348.1"/>
    </source>
</evidence>
<proteinExistence type="predicted"/>
<accession>A0A9N9NQ74</accession>
<dbReference type="EMBL" id="CAJVQA010017963">
    <property type="protein sequence ID" value="CAG8751348.1"/>
    <property type="molecule type" value="Genomic_DNA"/>
</dbReference>
<evidence type="ECO:0000256" key="1">
    <source>
        <dbReference type="SAM" id="MobiDB-lite"/>
    </source>
</evidence>
<name>A0A9N9NQ74_9GLOM</name>
<reference evidence="2" key="1">
    <citation type="submission" date="2021-06" db="EMBL/GenBank/DDBJ databases">
        <authorList>
            <person name="Kallberg Y."/>
            <person name="Tangrot J."/>
            <person name="Rosling A."/>
        </authorList>
    </citation>
    <scope>NUCLEOTIDE SEQUENCE</scope>
    <source>
        <strain evidence="2">FL966</strain>
    </source>
</reference>
<organism evidence="2 3">
    <name type="scientific">Cetraspora pellucida</name>
    <dbReference type="NCBI Taxonomy" id="1433469"/>
    <lineage>
        <taxon>Eukaryota</taxon>
        <taxon>Fungi</taxon>
        <taxon>Fungi incertae sedis</taxon>
        <taxon>Mucoromycota</taxon>
        <taxon>Glomeromycotina</taxon>
        <taxon>Glomeromycetes</taxon>
        <taxon>Diversisporales</taxon>
        <taxon>Gigasporaceae</taxon>
        <taxon>Cetraspora</taxon>
    </lineage>
</organism>
<dbReference type="Proteomes" id="UP000789759">
    <property type="component" value="Unassembled WGS sequence"/>
</dbReference>
<feature type="compositionally biased region" description="Basic residues" evidence="1">
    <location>
        <begin position="57"/>
        <end position="81"/>
    </location>
</feature>
<comment type="caution">
    <text evidence="2">The sequence shown here is derived from an EMBL/GenBank/DDBJ whole genome shotgun (WGS) entry which is preliminary data.</text>
</comment>
<feature type="compositionally biased region" description="Basic and acidic residues" evidence="1">
    <location>
        <begin position="36"/>
        <end position="50"/>
    </location>
</feature>
<evidence type="ECO:0000313" key="3">
    <source>
        <dbReference type="Proteomes" id="UP000789759"/>
    </source>
</evidence>
<keyword evidence="3" id="KW-1185">Reference proteome</keyword>
<feature type="region of interest" description="Disordered" evidence="1">
    <location>
        <begin position="36"/>
        <end position="93"/>
    </location>
</feature>
<sequence length="127" mass="14701">MSSDKNSDPYYLITFKCNFHNKLIINYELVKATNNKEHESNEQDCVHKEVNVGTSRGRGRGKGKDRKRGKKRSRGRGGVKGKGKDNNKKMQNSDIDTELQMLKCFIFNPIQNVQPLHKEYITLSHKY</sequence>
<dbReference type="OrthoDB" id="2485192at2759"/>
<protein>
    <submittedName>
        <fullName evidence="2">5024_t:CDS:1</fullName>
    </submittedName>
</protein>
<gene>
    <name evidence="2" type="ORF">CPELLU_LOCUS14721</name>
</gene>
<dbReference type="AlphaFoldDB" id="A0A9N9NQ74"/>